<keyword evidence="3" id="KW-0808">Transferase</keyword>
<dbReference type="GO" id="GO:0016020">
    <property type="term" value="C:membrane"/>
    <property type="evidence" value="ECO:0007669"/>
    <property type="project" value="InterPro"/>
</dbReference>
<dbReference type="SUPFAM" id="SSF55874">
    <property type="entry name" value="ATPase domain of HSP90 chaperone/DNA topoisomerase II/histidine kinase"/>
    <property type="match status" value="1"/>
</dbReference>
<dbReference type="Pfam" id="PF06580">
    <property type="entry name" value="His_kinase"/>
    <property type="match status" value="1"/>
</dbReference>
<feature type="transmembrane region" description="Helical" evidence="1">
    <location>
        <begin position="18"/>
        <end position="38"/>
    </location>
</feature>
<evidence type="ECO:0000313" key="3">
    <source>
        <dbReference type="EMBL" id="MBB1088049.1"/>
    </source>
</evidence>
<dbReference type="InterPro" id="IPR050640">
    <property type="entry name" value="Bact_2-comp_sensor_kinase"/>
</dbReference>
<evidence type="ECO:0000313" key="4">
    <source>
        <dbReference type="Proteomes" id="UP000552587"/>
    </source>
</evidence>
<keyword evidence="1" id="KW-0812">Transmembrane</keyword>
<protein>
    <submittedName>
        <fullName evidence="3">Histidine kinase</fullName>
    </submittedName>
</protein>
<feature type="transmembrane region" description="Helical" evidence="1">
    <location>
        <begin position="114"/>
        <end position="136"/>
    </location>
</feature>
<keyword evidence="3" id="KW-0418">Kinase</keyword>
<feature type="transmembrane region" description="Helical" evidence="1">
    <location>
        <begin position="79"/>
        <end position="102"/>
    </location>
</feature>
<dbReference type="Proteomes" id="UP000552587">
    <property type="component" value="Unassembled WGS sequence"/>
</dbReference>
<accession>A0A7W3YDS1</accession>
<dbReference type="EMBL" id="JACHTE010000004">
    <property type="protein sequence ID" value="MBB1088049.1"/>
    <property type="molecule type" value="Genomic_DNA"/>
</dbReference>
<dbReference type="InterPro" id="IPR036890">
    <property type="entry name" value="HATPase_C_sf"/>
</dbReference>
<gene>
    <name evidence="3" type="ORF">H4F99_06055</name>
</gene>
<dbReference type="GO" id="GO:0000155">
    <property type="term" value="F:phosphorelay sensor kinase activity"/>
    <property type="evidence" value="ECO:0007669"/>
    <property type="project" value="InterPro"/>
</dbReference>
<dbReference type="PANTHER" id="PTHR34220">
    <property type="entry name" value="SENSOR HISTIDINE KINASE YPDA"/>
    <property type="match status" value="1"/>
</dbReference>
<dbReference type="PANTHER" id="PTHR34220:SF7">
    <property type="entry name" value="SENSOR HISTIDINE KINASE YPDA"/>
    <property type="match status" value="1"/>
</dbReference>
<evidence type="ECO:0000256" key="1">
    <source>
        <dbReference type="SAM" id="Phobius"/>
    </source>
</evidence>
<sequence>MTSTPPDSPLDTLWHPRTLAWVVIAGEGLAIVLALAPGAEGNRWVHFGLTSILMQWISLLAMALLYFGRRPLATSSHQTLAYAALGSLLCSTWFVSAAAWLVLHDAWPMADGGWASLALRLTGVSLTVGLLGLAAFQNHWRARQLAIRAKQAELEALQARIRPHFLFNTLNTGAALVHQRPEAVEQLLLDLSDLFRAALAGPQQIPLEDELALARRYLEIEGLRFRDRLRVEWSLPRTIPDVTVPALTIQPLVENAIRHGVERLPRGGEVEITVSTAPGKVIVRISNPVPAPGDAGRQGHNVGLPAAQERVEALTAGRGSVVTQREGDRFVATVRLPTAGSPTPRE</sequence>
<keyword evidence="1" id="KW-0472">Membrane</keyword>
<feature type="domain" description="Signal transduction histidine kinase internal region" evidence="2">
    <location>
        <begin position="152"/>
        <end position="229"/>
    </location>
</feature>
<organism evidence="3 4">
    <name type="scientific">Marilutibacter penaei</name>
    <dbReference type="NCBI Taxonomy" id="2759900"/>
    <lineage>
        <taxon>Bacteria</taxon>
        <taxon>Pseudomonadati</taxon>
        <taxon>Pseudomonadota</taxon>
        <taxon>Gammaproteobacteria</taxon>
        <taxon>Lysobacterales</taxon>
        <taxon>Lysobacteraceae</taxon>
        <taxon>Marilutibacter</taxon>
    </lineage>
</organism>
<feature type="transmembrane region" description="Helical" evidence="1">
    <location>
        <begin position="44"/>
        <end position="67"/>
    </location>
</feature>
<keyword evidence="1" id="KW-1133">Transmembrane helix</keyword>
<dbReference type="AlphaFoldDB" id="A0A7W3YDS1"/>
<proteinExistence type="predicted"/>
<comment type="caution">
    <text evidence="3">The sequence shown here is derived from an EMBL/GenBank/DDBJ whole genome shotgun (WGS) entry which is preliminary data.</text>
</comment>
<dbReference type="Gene3D" id="3.30.565.10">
    <property type="entry name" value="Histidine kinase-like ATPase, C-terminal domain"/>
    <property type="match status" value="1"/>
</dbReference>
<reference evidence="3 4" key="1">
    <citation type="submission" date="2020-07" db="EMBL/GenBank/DDBJ databases">
        <authorList>
            <person name="Xu S."/>
            <person name="Li A."/>
        </authorList>
    </citation>
    <scope>NUCLEOTIDE SEQUENCE [LARGE SCALE GENOMIC DNA]</scope>
    <source>
        <strain evidence="3 4">SG-8</strain>
    </source>
</reference>
<keyword evidence="4" id="KW-1185">Reference proteome</keyword>
<dbReference type="InterPro" id="IPR010559">
    <property type="entry name" value="Sig_transdc_His_kin_internal"/>
</dbReference>
<name>A0A7W3YDS1_9GAMM</name>
<evidence type="ECO:0000259" key="2">
    <source>
        <dbReference type="Pfam" id="PF06580"/>
    </source>
</evidence>